<organism evidence="6 7">
    <name type="scientific">Lelliottia wanjuensis</name>
    <dbReference type="NCBI Taxonomy" id="3050585"/>
    <lineage>
        <taxon>Bacteria</taxon>
        <taxon>Pseudomonadati</taxon>
        <taxon>Pseudomonadota</taxon>
        <taxon>Gammaproteobacteria</taxon>
        <taxon>Enterobacterales</taxon>
        <taxon>Enterobacteriaceae</taxon>
        <taxon>Lelliottia</taxon>
    </lineage>
</organism>
<dbReference type="InterPro" id="IPR045851">
    <property type="entry name" value="AMP-bd_C_sf"/>
</dbReference>
<dbReference type="FunFam" id="2.30.38.10:FF:000002">
    <property type="entry name" value="Enterobactin synthase component F"/>
    <property type="match status" value="1"/>
</dbReference>
<dbReference type="GO" id="GO:0005829">
    <property type="term" value="C:cytosol"/>
    <property type="evidence" value="ECO:0007669"/>
    <property type="project" value="TreeGrafter"/>
</dbReference>
<dbReference type="InterPro" id="IPR020806">
    <property type="entry name" value="PKS_PP-bd"/>
</dbReference>
<dbReference type="GO" id="GO:0009239">
    <property type="term" value="P:enterobactin biosynthetic process"/>
    <property type="evidence" value="ECO:0007669"/>
    <property type="project" value="TreeGrafter"/>
</dbReference>
<sequence>MSAHLPLVAAQPGIWMAEQLSTLPNAWSVAHYVELKGEINAPLLAKAIVEGMMQADTLRTRFSEDNGEVWQWIDESMTLAEPKRVDLRDSADPHAAAVALMEADLAQNLRVDSGQPLAFQLLIQVEDNRWYWYQRYHHLVVDGFSFPAITRQIAAIYAAWAKGEPTPASPFTPFAEVVEEYQRYRDSEAYQRDGAFWAEQRKQLPPPVSLSPAPLPGRAATTDILRLKLVADRRAFSQLTAACAQVQRTDLALALVALWLGRLTGRLDFAAGFIFMRRMGSAALTATGPVLNVLPMAVNISPQETLPELALRLANQLKKMRRHQRYDAEQIVRDSGRVAGDEALFGPVLNVKVFDYQLDIDGVEAITHTLATGPVNDLELALFPDEQGGLSIEILANKQRYDEATLTRHVARLNALLAQFAANPALACGEAETVSEEEYDQLAQINDTGVMLEATTLSALVAEQAHKTPDAPALADAHIELTYRQMREQVIALANLLRERGVKPGDSVAVALPRSVFLTLALHAIVEAGAAWLPLDTGYPDDRLHMMLEDARPSLLITTDDQLPRFSDVPDLTTLCYGELLPAHGSEPLNLSTPEQTAYIIFTSGSTGRPKGVMVGQTAIVNRLLWMQNHYPLDARDVVAQKTPCSFDVSVWEFWWPFIAGAKLVMAEPDAHRDPLAMQQFFARYGVTTTHFVPSMLAAFVASLTPENAHCCTSLKQVFCSGEALPTELCREWEVLTHAPLHNLYGPTEAAVDVSWYPAFGDALAAVSGNSVPIGFPVWNTGLRILDAMMRPVPFGVAGDLYLTGIQLAQGYLGRPDLTASRFIADPFAPGERMYRTGDVARWLDNGAVEYLGRSDDQLKIRGQRIELGEIDRAMQALPDVAQAVAHACVFNQAAATGGDARQLVGYVVSDSGLPLDRDALLDALKAQLPPHMVPVVLLQISELPLSANGKLDRKALPLPILSSKASGRAPETETEIAVAQAFSALLGCEVNDIEADFFALGGHSLLAMRLAAQLSRAFSRKVTPGQIMVASTVNQLSTLLDSSMSDEQALRLGYEAILPLRQSNGPTLFCFHPASGFAWQFSVLARYLSPRWSITGIQSPRPEGPMAQGATLDAVIKHHLHTLRAQQAQGPYYLFGYSLGGTLAQGIAARLREQGEEVAFLGLLDTWPPETQNWAEKEANGLDPEVLAEIEREREAFMAAQQGQASGELFTAIEGNYADAVRLLTTAHSSRFGGKATLFVAERTRTMDPHQAWAPWVGELEVYSQDCAHVDIISPQAFEQIGPVLKGILG</sequence>
<dbReference type="InterPro" id="IPR006162">
    <property type="entry name" value="Ppantetheine_attach_site"/>
</dbReference>
<dbReference type="EMBL" id="JASSOM010000066">
    <property type="protein sequence ID" value="MDK9365085.1"/>
    <property type="molecule type" value="Genomic_DNA"/>
</dbReference>
<dbReference type="Pfam" id="PF00975">
    <property type="entry name" value="Thioesterase"/>
    <property type="match status" value="1"/>
</dbReference>
<dbReference type="InterPro" id="IPR025110">
    <property type="entry name" value="AMP-bd_C"/>
</dbReference>
<dbReference type="Pfam" id="PF00550">
    <property type="entry name" value="PP-binding"/>
    <property type="match status" value="1"/>
</dbReference>
<dbReference type="EC" id="6.3.2.14" evidence="6"/>
<dbReference type="GO" id="GO:0009366">
    <property type="term" value="C:enterobactin synthetase complex"/>
    <property type="evidence" value="ECO:0007669"/>
    <property type="project" value="TreeGrafter"/>
</dbReference>
<dbReference type="InterPro" id="IPR020845">
    <property type="entry name" value="AMP-binding_CS"/>
</dbReference>
<dbReference type="Gene3D" id="3.40.50.1820">
    <property type="entry name" value="alpha/beta hydrolase"/>
    <property type="match status" value="1"/>
</dbReference>
<dbReference type="PROSITE" id="PS50075">
    <property type="entry name" value="CARRIER"/>
    <property type="match status" value="1"/>
</dbReference>
<dbReference type="Pfam" id="PF13193">
    <property type="entry name" value="AMP-binding_C"/>
    <property type="match status" value="1"/>
</dbReference>
<dbReference type="PROSITE" id="PS00455">
    <property type="entry name" value="AMP_BINDING"/>
    <property type="match status" value="1"/>
</dbReference>
<dbReference type="SMART" id="SM00824">
    <property type="entry name" value="PKS_TE"/>
    <property type="match status" value="1"/>
</dbReference>
<dbReference type="Gene3D" id="3.30.559.10">
    <property type="entry name" value="Chloramphenicol acetyltransferase-like domain"/>
    <property type="match status" value="1"/>
</dbReference>
<dbReference type="FunFam" id="3.40.50.12780:FF:000012">
    <property type="entry name" value="Non-ribosomal peptide synthetase"/>
    <property type="match status" value="1"/>
</dbReference>
<evidence type="ECO:0000256" key="4">
    <source>
        <dbReference type="ARBA" id="ARBA00022598"/>
    </source>
</evidence>
<dbReference type="InterPro" id="IPR029058">
    <property type="entry name" value="AB_hydrolase_fold"/>
</dbReference>
<evidence type="ECO:0000256" key="1">
    <source>
        <dbReference type="ARBA" id="ARBA00001957"/>
    </source>
</evidence>
<keyword evidence="4 6" id="KW-0436">Ligase</keyword>
<comment type="cofactor">
    <cofactor evidence="1">
        <name>pantetheine 4'-phosphate</name>
        <dbReference type="ChEBI" id="CHEBI:47942"/>
    </cofactor>
</comment>
<dbReference type="SUPFAM" id="SSF56801">
    <property type="entry name" value="Acetyl-CoA synthetase-like"/>
    <property type="match status" value="1"/>
</dbReference>
<dbReference type="GO" id="GO:0043041">
    <property type="term" value="P:amino acid activation for nonribosomal peptide biosynthetic process"/>
    <property type="evidence" value="ECO:0007669"/>
    <property type="project" value="TreeGrafter"/>
</dbReference>
<dbReference type="SUPFAM" id="SSF53474">
    <property type="entry name" value="alpha/beta-Hydrolases"/>
    <property type="match status" value="1"/>
</dbReference>
<evidence type="ECO:0000256" key="3">
    <source>
        <dbReference type="ARBA" id="ARBA00022553"/>
    </source>
</evidence>
<keyword evidence="7" id="KW-1185">Reference proteome</keyword>
<dbReference type="PANTHER" id="PTHR45527">
    <property type="entry name" value="NONRIBOSOMAL PEPTIDE SYNTHETASE"/>
    <property type="match status" value="1"/>
</dbReference>
<evidence type="ECO:0000313" key="6">
    <source>
        <dbReference type="EMBL" id="MDK9365085.1"/>
    </source>
</evidence>
<keyword evidence="2" id="KW-0596">Phosphopantetheine</keyword>
<dbReference type="GO" id="GO:0047527">
    <property type="term" value="F:2,3-dihydroxybenzoate-serine ligase activity"/>
    <property type="evidence" value="ECO:0007669"/>
    <property type="project" value="UniProtKB-EC"/>
</dbReference>
<dbReference type="RefSeq" id="WP_285150019.1">
    <property type="nucleotide sequence ID" value="NZ_JASSOM010000066.1"/>
</dbReference>
<dbReference type="SUPFAM" id="SSF47336">
    <property type="entry name" value="ACP-like"/>
    <property type="match status" value="1"/>
</dbReference>
<feature type="domain" description="Carrier" evidence="5">
    <location>
        <begin position="970"/>
        <end position="1045"/>
    </location>
</feature>
<dbReference type="SUPFAM" id="SSF52777">
    <property type="entry name" value="CoA-dependent acyltransferases"/>
    <property type="match status" value="2"/>
</dbReference>
<dbReference type="CDD" id="cd17646">
    <property type="entry name" value="A_NRPS_AB3403-like"/>
    <property type="match status" value="1"/>
</dbReference>
<dbReference type="NCBIfam" id="NF007605">
    <property type="entry name" value="PRK10252.1"/>
    <property type="match status" value="1"/>
</dbReference>
<name>A0AAP4D6L4_9ENTR</name>
<dbReference type="FunFam" id="3.30.300.30:FF:000010">
    <property type="entry name" value="Enterobactin synthetase component F"/>
    <property type="match status" value="1"/>
</dbReference>
<accession>A0AAP4D6L4</accession>
<evidence type="ECO:0000313" key="7">
    <source>
        <dbReference type="Proteomes" id="UP001223214"/>
    </source>
</evidence>
<dbReference type="GO" id="GO:0031177">
    <property type="term" value="F:phosphopantetheine binding"/>
    <property type="evidence" value="ECO:0007669"/>
    <property type="project" value="InterPro"/>
</dbReference>
<dbReference type="PROSITE" id="PS00012">
    <property type="entry name" value="PHOSPHOPANTETHEINE"/>
    <property type="match status" value="1"/>
</dbReference>
<dbReference type="InterPro" id="IPR010071">
    <property type="entry name" value="AA_adenyl_dom"/>
</dbReference>
<dbReference type="InterPro" id="IPR000873">
    <property type="entry name" value="AMP-dep_synth/lig_dom"/>
</dbReference>
<dbReference type="InterPro" id="IPR001242">
    <property type="entry name" value="Condensation_dom"/>
</dbReference>
<dbReference type="PANTHER" id="PTHR45527:SF1">
    <property type="entry name" value="FATTY ACID SYNTHASE"/>
    <property type="match status" value="1"/>
</dbReference>
<reference evidence="6 7" key="1">
    <citation type="submission" date="2023-06" db="EMBL/GenBank/DDBJ databases">
        <title>Identification and characterization of antibiotic-resistant Gram-negative bacteria.</title>
        <authorList>
            <person name="Cho G.-S."/>
            <person name="Lee J."/>
            <person name="Tai E."/>
            <person name="Jeong S."/>
            <person name="Kim I."/>
            <person name="Kim B.-E."/>
            <person name="Jeong M.-I."/>
            <person name="Oh K.-K."/>
            <person name="Franz C.M.A.P."/>
        </authorList>
    </citation>
    <scope>NUCLEOTIDE SEQUENCE [LARGE SCALE GENOMIC DNA]</scope>
    <source>
        <strain evidence="6 7">V106_12</strain>
    </source>
</reference>
<dbReference type="Gene3D" id="2.30.38.10">
    <property type="entry name" value="Luciferase, Domain 3"/>
    <property type="match status" value="1"/>
</dbReference>
<dbReference type="FunFam" id="3.40.50.980:FF:000002">
    <property type="entry name" value="Enterobactin synthetase component F"/>
    <property type="match status" value="1"/>
</dbReference>
<dbReference type="SMART" id="SM00823">
    <property type="entry name" value="PKS_PP"/>
    <property type="match status" value="1"/>
</dbReference>
<comment type="caution">
    <text evidence="6">The sequence shown here is derived from an EMBL/GenBank/DDBJ whole genome shotgun (WGS) entry which is preliminary data.</text>
</comment>
<gene>
    <name evidence="6" type="primary">entF</name>
    <name evidence="6" type="ORF">QQF32_17960</name>
</gene>
<protein>
    <submittedName>
        <fullName evidence="6">Enterobactin non-ribosomal peptide synthetase EntF</fullName>
        <ecNumber evidence="6">6.3.2.14</ecNumber>
    </submittedName>
</protein>
<dbReference type="InterPro" id="IPR036736">
    <property type="entry name" value="ACP-like_sf"/>
</dbReference>
<dbReference type="Gene3D" id="3.40.50.980">
    <property type="match status" value="2"/>
</dbReference>
<proteinExistence type="predicted"/>
<dbReference type="InterPro" id="IPR009081">
    <property type="entry name" value="PP-bd_ACP"/>
</dbReference>
<keyword evidence="3" id="KW-0597">Phosphoprotein</keyword>
<dbReference type="Proteomes" id="UP001223214">
    <property type="component" value="Unassembled WGS sequence"/>
</dbReference>
<dbReference type="Gene3D" id="3.30.300.30">
    <property type="match status" value="1"/>
</dbReference>
<dbReference type="InterPro" id="IPR020802">
    <property type="entry name" value="TesA-like"/>
</dbReference>
<dbReference type="Pfam" id="PF00668">
    <property type="entry name" value="Condensation"/>
    <property type="match status" value="1"/>
</dbReference>
<dbReference type="InterPro" id="IPR023213">
    <property type="entry name" value="CAT-like_dom_sf"/>
</dbReference>
<dbReference type="Pfam" id="PF00501">
    <property type="entry name" value="AMP-binding"/>
    <property type="match status" value="1"/>
</dbReference>
<evidence type="ECO:0000259" key="5">
    <source>
        <dbReference type="PROSITE" id="PS50075"/>
    </source>
</evidence>
<evidence type="ECO:0000256" key="2">
    <source>
        <dbReference type="ARBA" id="ARBA00022450"/>
    </source>
</evidence>
<dbReference type="NCBIfam" id="TIGR01733">
    <property type="entry name" value="AA-adenyl-dom"/>
    <property type="match status" value="1"/>
</dbReference>
<dbReference type="Gene3D" id="3.30.559.30">
    <property type="entry name" value="Nonribosomal peptide synthetase, condensation domain"/>
    <property type="match status" value="1"/>
</dbReference>
<dbReference type="InterPro" id="IPR001031">
    <property type="entry name" value="Thioesterase"/>
</dbReference>